<proteinExistence type="predicted"/>
<dbReference type="InterPro" id="IPR008715">
    <property type="entry name" value="SAM-MeTfrase_NodS-like"/>
</dbReference>
<dbReference type="PANTHER" id="PTHR43464">
    <property type="entry name" value="METHYLTRANSFERASE"/>
    <property type="match status" value="1"/>
</dbReference>
<evidence type="ECO:0000256" key="1">
    <source>
        <dbReference type="ARBA" id="ARBA00022603"/>
    </source>
</evidence>
<dbReference type="GO" id="GO:0008757">
    <property type="term" value="F:S-adenosylmethionine-dependent methyltransferase activity"/>
    <property type="evidence" value="ECO:0007669"/>
    <property type="project" value="InterPro"/>
</dbReference>
<name>A0A259TXT6_9BACT</name>
<dbReference type="AlphaFoldDB" id="A0A259TXT6"/>
<organism evidence="4 5">
    <name type="scientific">Rubricoccus marinus</name>
    <dbReference type="NCBI Taxonomy" id="716817"/>
    <lineage>
        <taxon>Bacteria</taxon>
        <taxon>Pseudomonadati</taxon>
        <taxon>Rhodothermota</taxon>
        <taxon>Rhodothermia</taxon>
        <taxon>Rhodothermales</taxon>
        <taxon>Rubricoccaceae</taxon>
        <taxon>Rubricoccus</taxon>
    </lineage>
</organism>
<accession>A0A259TXT6</accession>
<comment type="caution">
    <text evidence="4">The sequence shown here is derived from an EMBL/GenBank/DDBJ whole genome shotgun (WGS) entry which is preliminary data.</text>
</comment>
<gene>
    <name evidence="4" type="ORF">BSZ36_05655</name>
</gene>
<evidence type="ECO:0000313" key="4">
    <source>
        <dbReference type="EMBL" id="OZC02506.1"/>
    </source>
</evidence>
<dbReference type="Proteomes" id="UP000216446">
    <property type="component" value="Unassembled WGS sequence"/>
</dbReference>
<keyword evidence="5" id="KW-1185">Reference proteome</keyword>
<evidence type="ECO:0000313" key="5">
    <source>
        <dbReference type="Proteomes" id="UP000216446"/>
    </source>
</evidence>
<dbReference type="RefSeq" id="WP_094546837.1">
    <property type="nucleotide sequence ID" value="NZ_MQWB01000001.1"/>
</dbReference>
<protein>
    <recommendedName>
        <fullName evidence="6">Methyltransferase domain-containing protein</fullName>
    </recommendedName>
</protein>
<dbReference type="EMBL" id="MQWB01000001">
    <property type="protein sequence ID" value="OZC02506.1"/>
    <property type="molecule type" value="Genomic_DNA"/>
</dbReference>
<dbReference type="Gene3D" id="3.40.50.150">
    <property type="entry name" value="Vaccinia Virus protein VP39"/>
    <property type="match status" value="1"/>
</dbReference>
<evidence type="ECO:0008006" key="6">
    <source>
        <dbReference type="Google" id="ProtNLM"/>
    </source>
</evidence>
<dbReference type="GO" id="GO:0009312">
    <property type="term" value="P:oligosaccharide biosynthetic process"/>
    <property type="evidence" value="ECO:0007669"/>
    <property type="project" value="InterPro"/>
</dbReference>
<dbReference type="OrthoDB" id="9790023at2"/>
<dbReference type="InParanoid" id="A0A259TXT6"/>
<evidence type="ECO:0000256" key="3">
    <source>
        <dbReference type="ARBA" id="ARBA00022691"/>
    </source>
</evidence>
<evidence type="ECO:0000256" key="2">
    <source>
        <dbReference type="ARBA" id="ARBA00022679"/>
    </source>
</evidence>
<keyword evidence="2" id="KW-0808">Transferase</keyword>
<keyword evidence="3" id="KW-0949">S-adenosyl-L-methionine</keyword>
<reference evidence="4 5" key="1">
    <citation type="submission" date="2016-11" db="EMBL/GenBank/DDBJ databases">
        <title>Study of marine rhodopsin-containing bacteria.</title>
        <authorList>
            <person name="Yoshizawa S."/>
            <person name="Kumagai Y."/>
            <person name="Kogure K."/>
        </authorList>
    </citation>
    <scope>NUCLEOTIDE SEQUENCE [LARGE SCALE GENOMIC DNA]</scope>
    <source>
        <strain evidence="4 5">SG-29</strain>
    </source>
</reference>
<keyword evidence="1" id="KW-0489">Methyltransferase</keyword>
<dbReference type="PANTHER" id="PTHR43464:SF19">
    <property type="entry name" value="UBIQUINONE BIOSYNTHESIS O-METHYLTRANSFERASE, MITOCHONDRIAL"/>
    <property type="match status" value="1"/>
</dbReference>
<dbReference type="SUPFAM" id="SSF53335">
    <property type="entry name" value="S-adenosyl-L-methionine-dependent methyltransferases"/>
    <property type="match status" value="1"/>
</dbReference>
<sequence>MPELPPTAPERDARGSIAPAYFERLYASDPDPWRFATSPYEAAKYAATLAALPLAHYGRAFEIGCAGGVLTRALAERCDSLQAVDVAPDALAQARRRTADASGVRIERMVVPGEWPEGTFDLVVLSEVGYYLGTADFEQLRQRCARAVRPGGHLLLVHWTGETDYPLTGDAVHDAFVGADAWVRLSGHRTADYRLDVLERKRPTP</sequence>
<dbReference type="Pfam" id="PF05401">
    <property type="entry name" value="NodS"/>
    <property type="match status" value="1"/>
</dbReference>
<dbReference type="CDD" id="cd02440">
    <property type="entry name" value="AdoMet_MTases"/>
    <property type="match status" value="1"/>
</dbReference>
<dbReference type="GO" id="GO:0032259">
    <property type="term" value="P:methylation"/>
    <property type="evidence" value="ECO:0007669"/>
    <property type="project" value="UniProtKB-KW"/>
</dbReference>
<dbReference type="InterPro" id="IPR029063">
    <property type="entry name" value="SAM-dependent_MTases_sf"/>
</dbReference>